<organism evidence="3 4">
    <name type="scientific">Plantactinospora mayteni</name>
    <dbReference type="NCBI Taxonomy" id="566021"/>
    <lineage>
        <taxon>Bacteria</taxon>
        <taxon>Bacillati</taxon>
        <taxon>Actinomycetota</taxon>
        <taxon>Actinomycetes</taxon>
        <taxon>Micromonosporales</taxon>
        <taxon>Micromonosporaceae</taxon>
        <taxon>Plantactinospora</taxon>
    </lineage>
</organism>
<gene>
    <name evidence="3" type="ORF">Pma05_07660</name>
</gene>
<feature type="compositionally biased region" description="Low complexity" evidence="1">
    <location>
        <begin position="1"/>
        <end position="25"/>
    </location>
</feature>
<keyword evidence="2" id="KW-0732">Signal</keyword>
<evidence type="ECO:0000313" key="3">
    <source>
        <dbReference type="EMBL" id="GIG94193.1"/>
    </source>
</evidence>
<comment type="caution">
    <text evidence="3">The sequence shown here is derived from an EMBL/GenBank/DDBJ whole genome shotgun (WGS) entry which is preliminary data.</text>
</comment>
<reference evidence="3 4" key="1">
    <citation type="submission" date="2021-01" db="EMBL/GenBank/DDBJ databases">
        <title>Whole genome shotgun sequence of Plantactinospora mayteni NBRC 109088.</title>
        <authorList>
            <person name="Komaki H."/>
            <person name="Tamura T."/>
        </authorList>
    </citation>
    <scope>NUCLEOTIDE SEQUENCE [LARGE SCALE GENOMIC DNA]</scope>
    <source>
        <strain evidence="3 4">NBRC 109088</strain>
    </source>
</reference>
<evidence type="ECO:0000313" key="4">
    <source>
        <dbReference type="Proteomes" id="UP000621500"/>
    </source>
</evidence>
<keyword evidence="4" id="KW-1185">Reference proteome</keyword>
<protein>
    <submittedName>
        <fullName evidence="3">Uncharacterized protein</fullName>
    </submittedName>
</protein>
<feature type="region of interest" description="Disordered" evidence="1">
    <location>
        <begin position="1"/>
        <end position="68"/>
    </location>
</feature>
<sequence>MANSVAAVASAPTSIAASATAAATIQRRPGVGRLDTADDEPAGDGVPVGGWGGMSDMATSVHQPVDTW</sequence>
<proteinExistence type="predicted"/>
<accession>A0ABQ4EHI1</accession>
<dbReference type="Proteomes" id="UP000621500">
    <property type="component" value="Unassembled WGS sequence"/>
</dbReference>
<name>A0ABQ4EHI1_9ACTN</name>
<feature type="signal peptide" evidence="2">
    <location>
        <begin position="1"/>
        <end position="21"/>
    </location>
</feature>
<feature type="chain" id="PRO_5045084376" evidence="2">
    <location>
        <begin position="22"/>
        <end position="68"/>
    </location>
</feature>
<evidence type="ECO:0000256" key="2">
    <source>
        <dbReference type="SAM" id="SignalP"/>
    </source>
</evidence>
<evidence type="ECO:0000256" key="1">
    <source>
        <dbReference type="SAM" id="MobiDB-lite"/>
    </source>
</evidence>
<dbReference type="EMBL" id="BONX01000004">
    <property type="protein sequence ID" value="GIG94193.1"/>
    <property type="molecule type" value="Genomic_DNA"/>
</dbReference>